<dbReference type="EMBL" id="AUWU02000003">
    <property type="protein sequence ID" value="KAH0575638.1"/>
    <property type="molecule type" value="Genomic_DNA"/>
</dbReference>
<evidence type="ECO:0000313" key="5">
    <source>
        <dbReference type="Proteomes" id="UP000018208"/>
    </source>
</evidence>
<evidence type="ECO:0000256" key="1">
    <source>
        <dbReference type="SAM" id="Coils"/>
    </source>
</evidence>
<evidence type="ECO:0000313" key="3">
    <source>
        <dbReference type="EMBL" id="EST47146.1"/>
    </source>
</evidence>
<proteinExistence type="predicted"/>
<name>V6LTV6_9EUKA</name>
<dbReference type="VEuPathDB" id="GiardiaDB:SS50377_23278"/>
<sequence>MADFEEILSLIGTNHRRAVPDAQISIPYASVSKQSQMLSIQKDNIPHQSSALQRIQQMQQKLTKSNGIRSPQVKSQYDQVQPAQLIQPDLFSKIQPQKSNDIISNGTGALDEDLTFKFDIQQKEIKLDKQTIESLEKQIISLRQDQQINKDRISHLEHENMIQRKENELIQKQYDALVEKFSSITNRQNNNFVSQKELFSKPNAGSSPSSPQNNYRVKDSPDFGKSPSMYRHESPQQTQKDYLSSKPQEVLSINNVQANCLKIIIPEGTSQRESAAKRIFSVSLEQNQKLIIWSRFQNDQLSPSGSISLSSIIQCLFGDEAALFRSKVLAARRAGYVNTIFELIESGILDSITPKQIVTSKLSIVLFTRTKVVVFEFDKIQDFDQICDFATNEGL</sequence>
<feature type="compositionally biased region" description="Polar residues" evidence="2">
    <location>
        <begin position="203"/>
        <end position="215"/>
    </location>
</feature>
<keyword evidence="1" id="KW-0175">Coiled coil</keyword>
<dbReference type="AlphaFoldDB" id="V6LTV6"/>
<dbReference type="EMBL" id="KI546046">
    <property type="protein sequence ID" value="EST47146.1"/>
    <property type="molecule type" value="Genomic_DNA"/>
</dbReference>
<feature type="region of interest" description="Disordered" evidence="2">
    <location>
        <begin position="199"/>
        <end position="245"/>
    </location>
</feature>
<protein>
    <submittedName>
        <fullName evidence="3">Uncharacterized protein</fullName>
    </submittedName>
</protein>
<gene>
    <name evidence="3" type="ORF">SS50377_12657</name>
    <name evidence="4" type="ORF">SS50377_23278</name>
</gene>
<evidence type="ECO:0000313" key="4">
    <source>
        <dbReference type="EMBL" id="KAH0575638.1"/>
    </source>
</evidence>
<feature type="coiled-coil region" evidence="1">
    <location>
        <begin position="118"/>
        <end position="145"/>
    </location>
</feature>
<accession>V6LTV6</accession>
<keyword evidence="5" id="KW-1185">Reference proteome</keyword>
<reference evidence="4" key="2">
    <citation type="submission" date="2020-12" db="EMBL/GenBank/DDBJ databases">
        <title>New Spironucleus salmonicida genome in near-complete chromosomes.</title>
        <authorList>
            <person name="Xu F."/>
            <person name="Kurt Z."/>
            <person name="Jimenez-Gonzalez A."/>
            <person name="Astvaldsson A."/>
            <person name="Andersson J.O."/>
            <person name="Svard S.G."/>
        </authorList>
    </citation>
    <scope>NUCLEOTIDE SEQUENCE</scope>
    <source>
        <strain evidence="4">ATCC 50377</strain>
    </source>
</reference>
<dbReference type="Proteomes" id="UP000018208">
    <property type="component" value="Unassembled WGS sequence"/>
</dbReference>
<feature type="compositionally biased region" description="Polar residues" evidence="2">
    <location>
        <begin position="235"/>
        <end position="245"/>
    </location>
</feature>
<evidence type="ECO:0000256" key="2">
    <source>
        <dbReference type="SAM" id="MobiDB-lite"/>
    </source>
</evidence>
<organism evidence="3">
    <name type="scientific">Spironucleus salmonicida</name>
    <dbReference type="NCBI Taxonomy" id="348837"/>
    <lineage>
        <taxon>Eukaryota</taxon>
        <taxon>Metamonada</taxon>
        <taxon>Diplomonadida</taxon>
        <taxon>Hexamitidae</taxon>
        <taxon>Hexamitinae</taxon>
        <taxon>Spironucleus</taxon>
    </lineage>
</organism>
<reference evidence="3 4" key="1">
    <citation type="journal article" date="2014" name="PLoS Genet.">
        <title>The Genome of Spironucleus salmonicida Highlights a Fish Pathogen Adapted to Fluctuating Environments.</title>
        <authorList>
            <person name="Xu F."/>
            <person name="Jerlstrom-Hultqvist J."/>
            <person name="Einarsson E."/>
            <person name="Astvaldsson A."/>
            <person name="Svard S.G."/>
            <person name="Andersson J.O."/>
        </authorList>
    </citation>
    <scope>NUCLEOTIDE SEQUENCE</scope>
    <source>
        <strain evidence="4">ATCC 50377</strain>
    </source>
</reference>